<evidence type="ECO:0000256" key="2">
    <source>
        <dbReference type="SAM" id="MobiDB-lite"/>
    </source>
</evidence>
<dbReference type="PANTHER" id="PTHR43327:SF10">
    <property type="entry name" value="STOMATIN-LIKE PROTEIN 2, MITOCHONDRIAL"/>
    <property type="match status" value="1"/>
</dbReference>
<sequence length="327" mass="35248">MTQITGFDVAVIGLGLLVVLTIALGVRIVPQGHVHTVERFGRYQRTLAAGLGLIIPYVERIGRRVNVMEQVLDVPSQEAFTRDNAGVRIDAVAFYQVLDPARASYEVSNLEHALLTLTMTNIRTVVGSMDLDQLLSHRDEINERLLRVMDAAASPWGVKVTRIEIKDILPPADLAGAMARQMKAEREKRASVLEAEGQRQAEILRAEGRKASVILDAEGRREAAFRDAEARERQAEAEARATAMISEAIARGDLAAANFLVAEKYVEAVRALATAPNQRVVVVPLEAASLAGTLGGIAEITRAVFGEGAPANRSGRPPAAGTPPPRS</sequence>
<accession>A0ABQ4SL71</accession>
<dbReference type="InterPro" id="IPR050710">
    <property type="entry name" value="Band7/mec-2_domain"/>
</dbReference>
<dbReference type="PRINTS" id="PR00721">
    <property type="entry name" value="STOMATIN"/>
</dbReference>
<feature type="domain" description="Band 7" evidence="3">
    <location>
        <begin position="24"/>
        <end position="182"/>
    </location>
</feature>
<dbReference type="Proteomes" id="UP001055153">
    <property type="component" value="Unassembled WGS sequence"/>
</dbReference>
<gene>
    <name evidence="4" type="primary">qmcA</name>
    <name evidence="4" type="ORF">GMJLKIPL_4597</name>
</gene>
<feature type="region of interest" description="Disordered" evidence="2">
    <location>
        <begin position="308"/>
        <end position="327"/>
    </location>
</feature>
<evidence type="ECO:0000259" key="3">
    <source>
        <dbReference type="SMART" id="SM00244"/>
    </source>
</evidence>
<evidence type="ECO:0000256" key="1">
    <source>
        <dbReference type="ARBA" id="ARBA00004167"/>
    </source>
</evidence>
<dbReference type="InterPro" id="IPR001107">
    <property type="entry name" value="Band_7"/>
</dbReference>
<dbReference type="PANTHER" id="PTHR43327">
    <property type="entry name" value="STOMATIN-LIKE PROTEIN 2, MITOCHONDRIAL"/>
    <property type="match status" value="1"/>
</dbReference>
<keyword evidence="5" id="KW-1185">Reference proteome</keyword>
<dbReference type="CDD" id="cd08829">
    <property type="entry name" value="SPFH_paraslipin"/>
    <property type="match status" value="1"/>
</dbReference>
<dbReference type="Pfam" id="PF01145">
    <property type="entry name" value="Band_7"/>
    <property type="match status" value="1"/>
</dbReference>
<dbReference type="SMART" id="SM00244">
    <property type="entry name" value="PHB"/>
    <property type="match status" value="1"/>
</dbReference>
<dbReference type="InterPro" id="IPR001972">
    <property type="entry name" value="Stomatin_HflK_fam"/>
</dbReference>
<dbReference type="SUPFAM" id="SSF117892">
    <property type="entry name" value="Band 7/SPFH domain"/>
    <property type="match status" value="1"/>
</dbReference>
<name>A0ABQ4SL71_9HYPH</name>
<dbReference type="Gene3D" id="3.30.479.30">
    <property type="entry name" value="Band 7 domain"/>
    <property type="match status" value="1"/>
</dbReference>
<dbReference type="RefSeq" id="WP_238239429.1">
    <property type="nucleotide sequence ID" value="NZ_BPQQ01000058.1"/>
</dbReference>
<evidence type="ECO:0000313" key="5">
    <source>
        <dbReference type="Proteomes" id="UP001055153"/>
    </source>
</evidence>
<comment type="caution">
    <text evidence="4">The sequence shown here is derived from an EMBL/GenBank/DDBJ whole genome shotgun (WGS) entry which is preliminary data.</text>
</comment>
<protein>
    <submittedName>
        <fullName evidence="4">Protein QmcA</fullName>
    </submittedName>
</protein>
<dbReference type="EMBL" id="BPQQ01000058">
    <property type="protein sequence ID" value="GJE02648.1"/>
    <property type="molecule type" value="Genomic_DNA"/>
</dbReference>
<comment type="subcellular location">
    <subcellularLocation>
        <location evidence="1">Membrane</location>
        <topology evidence="1">Single-pass membrane protein</topology>
    </subcellularLocation>
</comment>
<reference evidence="4" key="1">
    <citation type="journal article" date="2021" name="Front. Microbiol.">
        <title>Comprehensive Comparative Genomics and Phenotyping of Methylobacterium Species.</title>
        <authorList>
            <person name="Alessa O."/>
            <person name="Ogura Y."/>
            <person name="Fujitani Y."/>
            <person name="Takami H."/>
            <person name="Hayashi T."/>
            <person name="Sahin N."/>
            <person name="Tani A."/>
        </authorList>
    </citation>
    <scope>NUCLEOTIDE SEQUENCE</scope>
    <source>
        <strain evidence="4">DSM 17168</strain>
    </source>
</reference>
<organism evidence="4 5">
    <name type="scientific">Methylobacterium isbiliense</name>
    <dbReference type="NCBI Taxonomy" id="315478"/>
    <lineage>
        <taxon>Bacteria</taxon>
        <taxon>Pseudomonadati</taxon>
        <taxon>Pseudomonadota</taxon>
        <taxon>Alphaproteobacteria</taxon>
        <taxon>Hyphomicrobiales</taxon>
        <taxon>Methylobacteriaceae</taxon>
        <taxon>Methylobacterium</taxon>
    </lineage>
</organism>
<reference evidence="4" key="2">
    <citation type="submission" date="2021-08" db="EMBL/GenBank/DDBJ databases">
        <authorList>
            <person name="Tani A."/>
            <person name="Ola A."/>
            <person name="Ogura Y."/>
            <person name="Katsura K."/>
            <person name="Hayashi T."/>
        </authorList>
    </citation>
    <scope>NUCLEOTIDE SEQUENCE</scope>
    <source>
        <strain evidence="4">DSM 17168</strain>
    </source>
</reference>
<evidence type="ECO:0000313" key="4">
    <source>
        <dbReference type="EMBL" id="GJE02648.1"/>
    </source>
</evidence>
<dbReference type="InterPro" id="IPR036013">
    <property type="entry name" value="Band_7/SPFH_dom_sf"/>
</dbReference>
<proteinExistence type="predicted"/>